<evidence type="ECO:0000313" key="4">
    <source>
        <dbReference type="Proteomes" id="UP001229081"/>
    </source>
</evidence>
<name>A0A4V3AX73_9MYCO</name>
<dbReference type="EMBL" id="JAUFSA010000001">
    <property type="protein sequence ID" value="MDP7737181.1"/>
    <property type="molecule type" value="Genomic_DNA"/>
</dbReference>
<feature type="transmembrane region" description="Helical" evidence="2">
    <location>
        <begin position="51"/>
        <end position="76"/>
    </location>
</feature>
<dbReference type="InterPro" id="IPR039708">
    <property type="entry name" value="MT1774/Rv1733c-like"/>
</dbReference>
<dbReference type="PANTHER" id="PTHR42305:SF1">
    <property type="entry name" value="MEMBRANE PROTEIN RV1733C-RELATED"/>
    <property type="match status" value="1"/>
</dbReference>
<protein>
    <submittedName>
        <fullName evidence="3">Uncharacterized protein</fullName>
    </submittedName>
</protein>
<keyword evidence="2" id="KW-0472">Membrane</keyword>
<feature type="region of interest" description="Disordered" evidence="1">
    <location>
        <begin position="1"/>
        <end position="24"/>
    </location>
</feature>
<dbReference type="Proteomes" id="UP001229081">
    <property type="component" value="Unassembled WGS sequence"/>
</dbReference>
<dbReference type="PANTHER" id="PTHR42305">
    <property type="entry name" value="MEMBRANE PROTEIN RV1733C-RELATED"/>
    <property type="match status" value="1"/>
</dbReference>
<evidence type="ECO:0000313" key="3">
    <source>
        <dbReference type="EMBL" id="MDP7737181.1"/>
    </source>
</evidence>
<keyword evidence="2" id="KW-0812">Transmembrane</keyword>
<reference evidence="3" key="1">
    <citation type="submission" date="2023-06" db="EMBL/GenBank/DDBJ databases">
        <title>Identification of two novel mycobacterium reveal diversities and complexities of Mycobacterium gordonae clade.</title>
        <authorList>
            <person name="Matsumoto Y."/>
            <person name="Nakamura S."/>
            <person name="Motooka D."/>
            <person name="Fukushima K."/>
        </authorList>
    </citation>
    <scope>NUCLEOTIDE SEQUENCE</scope>
    <source>
        <strain evidence="3">TY812</strain>
    </source>
</reference>
<accession>A0A4V3AX73</accession>
<keyword evidence="2" id="KW-1133">Transmembrane helix</keyword>
<feature type="transmembrane region" description="Helical" evidence="2">
    <location>
        <begin position="158"/>
        <end position="180"/>
    </location>
</feature>
<sequence length="215" mass="22956">MTTPSTPRPDTERRSPADDTAMETFTAHPPRWLSMLWDRNPLIRASDRLEAFALVLTIVLALLAAPVAGAVGTAVYDSRSRHHAEQAQSRTAVTATVTGLPARSDPTRVQARWFAAGAEHTGLVQARSAPRTGESFEISVNQDGSYAGPPPMSAAREAVLVALAVWLNATAAVALVFAGVRSVLHHRRLSAWRPELVHTRGGGKEGKEGKEGVVG</sequence>
<comment type="caution">
    <text evidence="3">The sequence shown here is derived from an EMBL/GenBank/DDBJ whole genome shotgun (WGS) entry which is preliminary data.</text>
</comment>
<dbReference type="AlphaFoldDB" id="A0A4V3AX73"/>
<evidence type="ECO:0000256" key="1">
    <source>
        <dbReference type="SAM" id="MobiDB-lite"/>
    </source>
</evidence>
<organism evidence="3 4">
    <name type="scientific">Mycobacterium paragordonae</name>
    <dbReference type="NCBI Taxonomy" id="1389713"/>
    <lineage>
        <taxon>Bacteria</taxon>
        <taxon>Bacillati</taxon>
        <taxon>Actinomycetota</taxon>
        <taxon>Actinomycetes</taxon>
        <taxon>Mycobacteriales</taxon>
        <taxon>Mycobacteriaceae</taxon>
        <taxon>Mycobacterium</taxon>
    </lineage>
</organism>
<proteinExistence type="predicted"/>
<evidence type="ECO:0000256" key="2">
    <source>
        <dbReference type="SAM" id="Phobius"/>
    </source>
</evidence>
<dbReference type="RefSeq" id="WP_133436773.1">
    <property type="nucleotide sequence ID" value="NZ_JAUFSA010000001.1"/>
</dbReference>
<gene>
    <name evidence="3" type="ORF">QXL92_20760</name>
</gene>